<evidence type="ECO:0000313" key="3">
    <source>
        <dbReference type="Proteomes" id="UP001153636"/>
    </source>
</evidence>
<organism evidence="2 3">
    <name type="scientific">Psylliodes chrysocephalus</name>
    <dbReference type="NCBI Taxonomy" id="3402493"/>
    <lineage>
        <taxon>Eukaryota</taxon>
        <taxon>Metazoa</taxon>
        <taxon>Ecdysozoa</taxon>
        <taxon>Arthropoda</taxon>
        <taxon>Hexapoda</taxon>
        <taxon>Insecta</taxon>
        <taxon>Pterygota</taxon>
        <taxon>Neoptera</taxon>
        <taxon>Endopterygota</taxon>
        <taxon>Coleoptera</taxon>
        <taxon>Polyphaga</taxon>
        <taxon>Cucujiformia</taxon>
        <taxon>Chrysomeloidea</taxon>
        <taxon>Chrysomelidae</taxon>
        <taxon>Galerucinae</taxon>
        <taxon>Alticini</taxon>
        <taxon>Psylliodes</taxon>
    </lineage>
</organism>
<reference evidence="2" key="1">
    <citation type="submission" date="2022-01" db="EMBL/GenBank/DDBJ databases">
        <authorList>
            <person name="King R."/>
        </authorList>
    </citation>
    <scope>NUCLEOTIDE SEQUENCE</scope>
</reference>
<accession>A0A9P0CEE0</accession>
<evidence type="ECO:0000313" key="2">
    <source>
        <dbReference type="EMBL" id="CAH1099203.1"/>
    </source>
</evidence>
<dbReference type="PANTHER" id="PTHR33053:SF9">
    <property type="entry name" value="AGAP000105-PA"/>
    <property type="match status" value="1"/>
</dbReference>
<dbReference type="Proteomes" id="UP001153636">
    <property type="component" value="Chromosome 1"/>
</dbReference>
<sequence>MFSFLAVYIFIYSIGVVSYNGIHGCLKCTTKGEYSYSSRTVVFPETKALLRTDQKFRLKKYGGHHKGTETPLLRISELDMIQDFIISDSLHLLELGVVKRCLLGWRDGTLGLEGKLCARDINKISNALPREIHRPMRSMNCLAFWKGVEYRSFLNYVGIVVLKDVVKDHIYQHFLLLFVATKICSCDIYKKYLSVAQLMFETYVEQFKNIYSEDYLTSNVHNLVHVVDDVNRFGVLQSISAYPFEHALFQIKRLLHMGNYNLEQVVNRLSERNEIILSNVRHSKKLLPSNINKRGNVVYFLSKDGLYLSNNMKDAWFLTKTNDIVKMVTALPENDKIKIQGHSIKKKEDFFKIPICSSYLHIFCADAFNLQMLTFYNPDDIFCKLVTIHYKDNISVFIPLHHTIANY</sequence>
<feature type="chain" id="PRO_5040414346" evidence="1">
    <location>
        <begin position="19"/>
        <end position="407"/>
    </location>
</feature>
<dbReference type="EMBL" id="OV651813">
    <property type="protein sequence ID" value="CAH1099203.1"/>
    <property type="molecule type" value="Genomic_DNA"/>
</dbReference>
<evidence type="ECO:0000256" key="1">
    <source>
        <dbReference type="SAM" id="SignalP"/>
    </source>
</evidence>
<dbReference type="AlphaFoldDB" id="A0A9P0CEE0"/>
<proteinExistence type="predicted"/>
<name>A0A9P0CEE0_9CUCU</name>
<dbReference type="OrthoDB" id="7431418at2759"/>
<protein>
    <submittedName>
        <fullName evidence="2">Uncharacterized protein</fullName>
    </submittedName>
</protein>
<feature type="signal peptide" evidence="1">
    <location>
        <begin position="1"/>
        <end position="18"/>
    </location>
</feature>
<gene>
    <name evidence="2" type="ORF">PSYICH_LOCUS33</name>
</gene>
<dbReference type="PANTHER" id="PTHR33053">
    <property type="entry name" value="PROTEIN, PUTATIVE-RELATED"/>
    <property type="match status" value="1"/>
</dbReference>
<keyword evidence="3" id="KW-1185">Reference proteome</keyword>
<keyword evidence="1" id="KW-0732">Signal</keyword>